<dbReference type="Proteomes" id="UP000664344">
    <property type="component" value="Unassembled WGS sequence"/>
</dbReference>
<organism evidence="1 2">
    <name type="scientific">Marinobacter daepoensis</name>
    <dbReference type="NCBI Taxonomy" id="262077"/>
    <lineage>
        <taxon>Bacteria</taxon>
        <taxon>Pseudomonadati</taxon>
        <taxon>Pseudomonadota</taxon>
        <taxon>Gammaproteobacteria</taxon>
        <taxon>Pseudomonadales</taxon>
        <taxon>Marinobacteraceae</taxon>
        <taxon>Marinobacter</taxon>
    </lineage>
</organism>
<name>A0ABS3BI66_9GAMM</name>
<dbReference type="SUPFAM" id="SSF53850">
    <property type="entry name" value="Periplasmic binding protein-like II"/>
    <property type="match status" value="1"/>
</dbReference>
<accession>A0ABS3BI66</accession>
<gene>
    <name evidence="1" type="ORF">JYP53_16545</name>
</gene>
<sequence length="233" mass="26326">MDRIPQWLRPAVWALFTIPLLWSAASTCAPYPVGVFEGIPREIGVEDGKLKGRFASLYQCVFDRVDGDFRFFEMPLARILFELEKGDLAVGLPLVQTSGRDQYADFGGRLFQTEYVYLFLENYPLLRQVPGLRFAFVRRFIGDHFLQGEGARVVTVSEWKQAVEMVKLGRADVVVLPGVLVDQLMAGYLEPYYVRTAAWVDLSLYVSHRYGSGQLTADLRRAIAQCSGLSDVE</sequence>
<evidence type="ECO:0000313" key="2">
    <source>
        <dbReference type="Proteomes" id="UP000664344"/>
    </source>
</evidence>
<protein>
    <submittedName>
        <fullName evidence="1">Transporter substrate-binding domain-containing protein</fullName>
    </submittedName>
</protein>
<dbReference type="RefSeq" id="WP_206558267.1">
    <property type="nucleotide sequence ID" value="NZ_JAFKDB010000020.1"/>
</dbReference>
<evidence type="ECO:0000313" key="1">
    <source>
        <dbReference type="EMBL" id="MBN7771518.1"/>
    </source>
</evidence>
<reference evidence="1 2" key="1">
    <citation type="submission" date="2021-02" db="EMBL/GenBank/DDBJ databases">
        <title>PHA producing bacteria isolated from coastal sediment in Guangdong, Shenzhen.</title>
        <authorList>
            <person name="Zheng W."/>
            <person name="Yu S."/>
            <person name="Huang Y."/>
        </authorList>
    </citation>
    <scope>NUCLEOTIDE SEQUENCE [LARGE SCALE GENOMIC DNA]</scope>
    <source>
        <strain evidence="1 2">TN21-5</strain>
    </source>
</reference>
<dbReference type="Gene3D" id="3.40.190.10">
    <property type="entry name" value="Periplasmic binding protein-like II"/>
    <property type="match status" value="2"/>
</dbReference>
<dbReference type="EMBL" id="JAFKDB010000020">
    <property type="protein sequence ID" value="MBN7771518.1"/>
    <property type="molecule type" value="Genomic_DNA"/>
</dbReference>
<keyword evidence="2" id="KW-1185">Reference proteome</keyword>
<proteinExistence type="predicted"/>
<comment type="caution">
    <text evidence="1">The sequence shown here is derived from an EMBL/GenBank/DDBJ whole genome shotgun (WGS) entry which is preliminary data.</text>
</comment>